<dbReference type="Pfam" id="PF21107">
    <property type="entry name" value="STPRs"/>
    <property type="match status" value="1"/>
</dbReference>
<feature type="compositionally biased region" description="Basic and acidic residues" evidence="1">
    <location>
        <begin position="62"/>
        <end position="77"/>
    </location>
</feature>
<feature type="compositionally biased region" description="Basic and acidic residues" evidence="1">
    <location>
        <begin position="131"/>
        <end position="143"/>
    </location>
</feature>
<dbReference type="EMBL" id="BGPR01023877">
    <property type="protein sequence ID" value="GBN91428.1"/>
    <property type="molecule type" value="Genomic_DNA"/>
</dbReference>
<feature type="region of interest" description="Disordered" evidence="1">
    <location>
        <begin position="22"/>
        <end position="147"/>
    </location>
</feature>
<dbReference type="AlphaFoldDB" id="A0A4Y2SSU7"/>
<protein>
    <recommendedName>
        <fullName evidence="2">STPR domain-containing protein</fullName>
    </recommendedName>
</protein>
<feature type="domain" description="STPR" evidence="2">
    <location>
        <begin position="27"/>
        <end position="100"/>
    </location>
</feature>
<evidence type="ECO:0000259" key="2">
    <source>
        <dbReference type="Pfam" id="PF21107"/>
    </source>
</evidence>
<proteinExistence type="predicted"/>
<dbReference type="InterPro" id="IPR048998">
    <property type="entry name" value="STPR"/>
</dbReference>
<comment type="caution">
    <text evidence="3">The sequence shown here is derived from an EMBL/GenBank/DDBJ whole genome shotgun (WGS) entry which is preliminary data.</text>
</comment>
<evidence type="ECO:0000256" key="1">
    <source>
        <dbReference type="SAM" id="MobiDB-lite"/>
    </source>
</evidence>
<dbReference type="Proteomes" id="UP000499080">
    <property type="component" value="Unassembled WGS sequence"/>
</dbReference>
<feature type="compositionally biased region" description="Basic and acidic residues" evidence="1">
    <location>
        <begin position="85"/>
        <end position="100"/>
    </location>
</feature>
<reference evidence="3 4" key="1">
    <citation type="journal article" date="2019" name="Sci. Rep.">
        <title>Orb-weaving spider Araneus ventricosus genome elucidates the spidroin gene catalogue.</title>
        <authorList>
            <person name="Kono N."/>
            <person name="Nakamura H."/>
            <person name="Ohtoshi R."/>
            <person name="Moran D.A.P."/>
            <person name="Shinohara A."/>
            <person name="Yoshida Y."/>
            <person name="Fujiwara M."/>
            <person name="Mori M."/>
            <person name="Tomita M."/>
            <person name="Arakawa K."/>
        </authorList>
    </citation>
    <scope>NUCLEOTIDE SEQUENCE [LARGE SCALE GENOMIC DNA]</scope>
</reference>
<gene>
    <name evidence="3" type="ORF">AVEN_90301_1</name>
</gene>
<evidence type="ECO:0000313" key="4">
    <source>
        <dbReference type="Proteomes" id="UP000499080"/>
    </source>
</evidence>
<feature type="compositionally biased region" description="Basic and acidic residues" evidence="1">
    <location>
        <begin position="22"/>
        <end position="54"/>
    </location>
</feature>
<accession>A0A4Y2SSU7</accession>
<organism evidence="3 4">
    <name type="scientific">Araneus ventricosus</name>
    <name type="common">Orbweaver spider</name>
    <name type="synonym">Epeira ventricosa</name>
    <dbReference type="NCBI Taxonomy" id="182803"/>
    <lineage>
        <taxon>Eukaryota</taxon>
        <taxon>Metazoa</taxon>
        <taxon>Ecdysozoa</taxon>
        <taxon>Arthropoda</taxon>
        <taxon>Chelicerata</taxon>
        <taxon>Arachnida</taxon>
        <taxon>Araneae</taxon>
        <taxon>Araneomorphae</taxon>
        <taxon>Entelegynae</taxon>
        <taxon>Araneoidea</taxon>
        <taxon>Araneidae</taxon>
        <taxon>Araneus</taxon>
    </lineage>
</organism>
<sequence>MKKRNYRGCCREVIRKYERRVVETDEERDRRLSTMAQHGKDRRAEETEEERNSRLSDIAQRVQERRDKETEGERNSRLSDMAQRVQERRAKETEEERNSRLSDMAQRGQERRAKETEEEGNSRLSDMAQRGQERRAKETDKQRNSRLSAMVQHARERRLNVIEGQNHHQIQSFYAARTALYPIVEEHNCGEIDNLCLKCGGLHFGDEKNTRGIYTHCCHNGNIIEQTSVYPVEMKGLMDGSDELSVHFKNNIRSYNSALSFDSMGAQIVPPTGRGAYCFRIQGQIYHRTSHLHPAEAGSEKFAQLYVLDSDLATRRRMERRENSECNPKLMRKIDEIIRRVNPFADAYKMMLELEEQVLQEEGHDASENVTMYISDDRLHISQHRGRYNAPNINEIAMVFKSSSGIPPNTRDICIYPRQRELSRISTLNPNCDPMTYVLFFPCGERGFHINQSYSELQFYVHRLSVRRDIFNPILYGGKLMQ</sequence>
<dbReference type="PANTHER" id="PTHR45786:SF74">
    <property type="entry name" value="ATP-DEPENDENT DNA HELICASE"/>
    <property type="match status" value="1"/>
</dbReference>
<dbReference type="OrthoDB" id="7698527at2759"/>
<keyword evidence="4" id="KW-1185">Reference proteome</keyword>
<name>A0A4Y2SSU7_ARAVE</name>
<dbReference type="PANTHER" id="PTHR45786">
    <property type="entry name" value="DNA BINDING PROTEIN-LIKE"/>
    <property type="match status" value="1"/>
</dbReference>
<evidence type="ECO:0000313" key="3">
    <source>
        <dbReference type="EMBL" id="GBN91428.1"/>
    </source>
</evidence>